<dbReference type="EMBL" id="CP077683">
    <property type="protein sequence ID" value="QXE91052.1"/>
    <property type="molecule type" value="Genomic_DNA"/>
</dbReference>
<keyword evidence="1" id="KW-0238">DNA-binding</keyword>
<proteinExistence type="predicted"/>
<dbReference type="RefSeq" id="WP_217287645.1">
    <property type="nucleotide sequence ID" value="NZ_CP077683.1"/>
</dbReference>
<dbReference type="PANTHER" id="PTHR43214:SF43">
    <property type="entry name" value="TWO-COMPONENT RESPONSE REGULATOR"/>
    <property type="match status" value="1"/>
</dbReference>
<dbReference type="SMART" id="SM00421">
    <property type="entry name" value="HTH_LUXR"/>
    <property type="match status" value="1"/>
</dbReference>
<dbReference type="CDD" id="cd06170">
    <property type="entry name" value="LuxR_C_like"/>
    <property type="match status" value="1"/>
</dbReference>
<dbReference type="Proteomes" id="UP000683559">
    <property type="component" value="Chromosome"/>
</dbReference>
<sequence length="223" mass="23371">MLILLGSANVALLGRWKGLVAEGNQVQETRTLSELKRLVSSGEFDLVLLHRDLVDVAACAELRAAAPGIRLFLLSDRPAPEEGLAFLKVGIVGYANSYIARDNLLEALRAIAGGGVWLGQQVIQQLIMEAAQKGTAAGGERQTVGLMGPLTPTERRVAELVAAGRTNLEIAADMGIVERTVKAHLTSIYGKLPAGNRLSLALLVNRGDPPAGSPAAGAELVPA</sequence>
<organism evidence="3 4">
    <name type="scientific">Geomonas subterranea</name>
    <dbReference type="NCBI Taxonomy" id="2847989"/>
    <lineage>
        <taxon>Bacteria</taxon>
        <taxon>Pseudomonadati</taxon>
        <taxon>Thermodesulfobacteriota</taxon>
        <taxon>Desulfuromonadia</taxon>
        <taxon>Geobacterales</taxon>
        <taxon>Geobacteraceae</taxon>
        <taxon>Geomonas</taxon>
    </lineage>
</organism>
<evidence type="ECO:0000259" key="2">
    <source>
        <dbReference type="PROSITE" id="PS50043"/>
    </source>
</evidence>
<reference evidence="3 4" key="1">
    <citation type="submission" date="2021-06" db="EMBL/GenBank/DDBJ databases">
        <title>Gemonas diversity in paddy soil.</title>
        <authorList>
            <person name="Liu G."/>
        </authorList>
    </citation>
    <scope>NUCLEOTIDE SEQUENCE [LARGE SCALE GENOMIC DNA]</scope>
    <source>
        <strain evidence="3 4">RG2</strain>
    </source>
</reference>
<accession>A0ABX8LHB9</accession>
<keyword evidence="4" id="KW-1185">Reference proteome</keyword>
<dbReference type="PROSITE" id="PS00622">
    <property type="entry name" value="HTH_LUXR_1"/>
    <property type="match status" value="1"/>
</dbReference>
<feature type="domain" description="HTH luxR-type" evidence="2">
    <location>
        <begin position="143"/>
        <end position="208"/>
    </location>
</feature>
<protein>
    <submittedName>
        <fullName evidence="3">LuxR C-terminal-related transcriptional regulator</fullName>
    </submittedName>
</protein>
<dbReference type="InterPro" id="IPR039420">
    <property type="entry name" value="WalR-like"/>
</dbReference>
<dbReference type="PANTHER" id="PTHR43214">
    <property type="entry name" value="TWO-COMPONENT RESPONSE REGULATOR"/>
    <property type="match status" value="1"/>
</dbReference>
<evidence type="ECO:0000313" key="3">
    <source>
        <dbReference type="EMBL" id="QXE91052.1"/>
    </source>
</evidence>
<dbReference type="PROSITE" id="PS50043">
    <property type="entry name" value="HTH_LUXR_2"/>
    <property type="match status" value="1"/>
</dbReference>
<name>A0ABX8LHB9_9BACT</name>
<dbReference type="InterPro" id="IPR000792">
    <property type="entry name" value="Tscrpt_reg_LuxR_C"/>
</dbReference>
<gene>
    <name evidence="3" type="ORF">KP001_00460</name>
</gene>
<dbReference type="Pfam" id="PF00196">
    <property type="entry name" value="GerE"/>
    <property type="match status" value="1"/>
</dbReference>
<evidence type="ECO:0000256" key="1">
    <source>
        <dbReference type="ARBA" id="ARBA00023125"/>
    </source>
</evidence>
<evidence type="ECO:0000313" key="4">
    <source>
        <dbReference type="Proteomes" id="UP000683559"/>
    </source>
</evidence>